<evidence type="ECO:0000313" key="4">
    <source>
        <dbReference type="Proteomes" id="UP000023152"/>
    </source>
</evidence>
<protein>
    <submittedName>
        <fullName evidence="3">Uncharacterized protein</fullName>
    </submittedName>
</protein>
<proteinExistence type="predicted"/>
<keyword evidence="2" id="KW-0472">Membrane</keyword>
<sequence length="235" mass="26673">MSVGFFCCIKSNEHEAWFEWFKWGPNIVYFFMFLLWAGMLIFGCFFVIDETHWYLPLLPLIPGVFCTDDVAIVNGFCLNGCYRRKLVGRLSELTKIAAMKAGDMPYYFYASSFNVALTFGHSRVMLMSKRSQRIPIKFLSLAQIWFDTYRPDQGVIFSDENDGIELITKKKGQDSVSGGKLTTEESGKNMWGNKNLKNLNFAIGFGNPSSDETATAEKTDTAEEGGKNKQTEKNE</sequence>
<comment type="caution">
    <text evidence="3">The sequence shown here is derived from an EMBL/GenBank/DDBJ whole genome shotgun (WGS) entry which is preliminary data.</text>
</comment>
<organism evidence="3 4">
    <name type="scientific">Reticulomyxa filosa</name>
    <dbReference type="NCBI Taxonomy" id="46433"/>
    <lineage>
        <taxon>Eukaryota</taxon>
        <taxon>Sar</taxon>
        <taxon>Rhizaria</taxon>
        <taxon>Retaria</taxon>
        <taxon>Foraminifera</taxon>
        <taxon>Monothalamids</taxon>
        <taxon>Reticulomyxidae</taxon>
        <taxon>Reticulomyxa</taxon>
    </lineage>
</organism>
<dbReference type="AlphaFoldDB" id="X6NNJ7"/>
<keyword evidence="4" id="KW-1185">Reference proteome</keyword>
<keyword evidence="2" id="KW-0812">Transmembrane</keyword>
<feature type="compositionally biased region" description="Basic and acidic residues" evidence="1">
    <location>
        <begin position="215"/>
        <end position="235"/>
    </location>
</feature>
<evidence type="ECO:0000256" key="1">
    <source>
        <dbReference type="SAM" id="MobiDB-lite"/>
    </source>
</evidence>
<keyword evidence="2" id="KW-1133">Transmembrane helix</keyword>
<dbReference type="Proteomes" id="UP000023152">
    <property type="component" value="Unassembled WGS sequence"/>
</dbReference>
<gene>
    <name evidence="3" type="ORF">RFI_09561</name>
</gene>
<feature type="region of interest" description="Disordered" evidence="1">
    <location>
        <begin position="207"/>
        <end position="235"/>
    </location>
</feature>
<accession>X6NNJ7</accession>
<reference evidence="3 4" key="1">
    <citation type="journal article" date="2013" name="Curr. Biol.">
        <title>The Genome of the Foraminiferan Reticulomyxa filosa.</title>
        <authorList>
            <person name="Glockner G."/>
            <person name="Hulsmann N."/>
            <person name="Schleicher M."/>
            <person name="Noegel A.A."/>
            <person name="Eichinger L."/>
            <person name="Gallinger C."/>
            <person name="Pawlowski J."/>
            <person name="Sierra R."/>
            <person name="Euteneuer U."/>
            <person name="Pillet L."/>
            <person name="Moustafa A."/>
            <person name="Platzer M."/>
            <person name="Groth M."/>
            <person name="Szafranski K."/>
            <person name="Schliwa M."/>
        </authorList>
    </citation>
    <scope>NUCLEOTIDE SEQUENCE [LARGE SCALE GENOMIC DNA]</scope>
</reference>
<evidence type="ECO:0000256" key="2">
    <source>
        <dbReference type="SAM" id="Phobius"/>
    </source>
</evidence>
<name>X6NNJ7_RETFI</name>
<evidence type="ECO:0000313" key="3">
    <source>
        <dbReference type="EMBL" id="ETO27571.1"/>
    </source>
</evidence>
<feature type="transmembrane region" description="Helical" evidence="2">
    <location>
        <begin position="27"/>
        <end position="48"/>
    </location>
</feature>
<dbReference type="EMBL" id="ASPP01007178">
    <property type="protein sequence ID" value="ETO27571.1"/>
    <property type="molecule type" value="Genomic_DNA"/>
</dbReference>
<feature type="transmembrane region" description="Helical" evidence="2">
    <location>
        <begin position="106"/>
        <end position="126"/>
    </location>
</feature>